<reference evidence="1 2" key="1">
    <citation type="journal article" date="2008" name="Science">
        <title>The Physcomitrella genome reveals evolutionary insights into the conquest of land by plants.</title>
        <authorList>
            <person name="Rensing S."/>
            <person name="Lang D."/>
            <person name="Zimmer A."/>
            <person name="Terry A."/>
            <person name="Salamov A."/>
            <person name="Shapiro H."/>
            <person name="Nishiyama T."/>
            <person name="Perroud P.-F."/>
            <person name="Lindquist E."/>
            <person name="Kamisugi Y."/>
            <person name="Tanahashi T."/>
            <person name="Sakakibara K."/>
            <person name="Fujita T."/>
            <person name="Oishi K."/>
            <person name="Shin-I T."/>
            <person name="Kuroki Y."/>
            <person name="Toyoda A."/>
            <person name="Suzuki Y."/>
            <person name="Hashimoto A."/>
            <person name="Yamaguchi K."/>
            <person name="Sugano A."/>
            <person name="Kohara Y."/>
            <person name="Fujiyama A."/>
            <person name="Anterola A."/>
            <person name="Aoki S."/>
            <person name="Ashton N."/>
            <person name="Barbazuk W.B."/>
            <person name="Barker E."/>
            <person name="Bennetzen J."/>
            <person name="Bezanilla M."/>
            <person name="Blankenship R."/>
            <person name="Cho S.H."/>
            <person name="Dutcher S."/>
            <person name="Estelle M."/>
            <person name="Fawcett J.A."/>
            <person name="Gundlach H."/>
            <person name="Hanada K."/>
            <person name="Heyl A."/>
            <person name="Hicks K.A."/>
            <person name="Hugh J."/>
            <person name="Lohr M."/>
            <person name="Mayer K."/>
            <person name="Melkozernov A."/>
            <person name="Murata T."/>
            <person name="Nelson D."/>
            <person name="Pils B."/>
            <person name="Prigge M."/>
            <person name="Reiss B."/>
            <person name="Renner T."/>
            <person name="Rombauts S."/>
            <person name="Rushton P."/>
            <person name="Sanderfoot A."/>
            <person name="Schween G."/>
            <person name="Shiu S.-H."/>
            <person name="Stueber K."/>
            <person name="Theodoulou F.L."/>
            <person name="Tu H."/>
            <person name="Van de Peer Y."/>
            <person name="Verrier P.J."/>
            <person name="Waters E."/>
            <person name="Wood A."/>
            <person name="Yang L."/>
            <person name="Cove D."/>
            <person name="Cuming A."/>
            <person name="Hasebe M."/>
            <person name="Lucas S."/>
            <person name="Mishler D.B."/>
            <person name="Reski R."/>
            <person name="Grigoriev I."/>
            <person name="Quatrano R.S."/>
            <person name="Boore J.L."/>
        </authorList>
    </citation>
    <scope>NUCLEOTIDE SEQUENCE [LARGE SCALE GENOMIC DNA]</scope>
    <source>
        <strain evidence="1 2">cv. Gransden 2004</strain>
    </source>
</reference>
<keyword evidence="2" id="KW-1185">Reference proteome</keyword>
<protein>
    <submittedName>
        <fullName evidence="1">Uncharacterized protein</fullName>
    </submittedName>
</protein>
<dbReference type="EnsemblPlants" id="Pp3c6_7550V3.2">
    <property type="protein sequence ID" value="PAC:32977282.CDS.1"/>
    <property type="gene ID" value="Pp3c6_7550"/>
</dbReference>
<dbReference type="Proteomes" id="UP000006727">
    <property type="component" value="Chromosome 6"/>
</dbReference>
<proteinExistence type="predicted"/>
<reference evidence="1" key="3">
    <citation type="submission" date="2020-12" db="UniProtKB">
        <authorList>
            <consortium name="EnsemblPlants"/>
        </authorList>
    </citation>
    <scope>IDENTIFICATION</scope>
</reference>
<sequence length="57" mass="6784">MKQEDWNFLDYQALDVIYLTLAKNIVFNIMNKKTKINLIKALPNIYKNIFSSNNVYL</sequence>
<dbReference type="Gramene" id="Pp3c6_7550V3.2">
    <property type="protein sequence ID" value="PAC:32977282.CDS.1"/>
    <property type="gene ID" value="Pp3c6_7550"/>
</dbReference>
<evidence type="ECO:0000313" key="1">
    <source>
        <dbReference type="EnsemblPlants" id="PAC:32977282.CDS.1"/>
    </source>
</evidence>
<name>A0A7I3ZWD1_PHYPA</name>
<evidence type="ECO:0000313" key="2">
    <source>
        <dbReference type="Proteomes" id="UP000006727"/>
    </source>
</evidence>
<organism evidence="1 2">
    <name type="scientific">Physcomitrium patens</name>
    <name type="common">Spreading-leaved earth moss</name>
    <name type="synonym">Physcomitrella patens</name>
    <dbReference type="NCBI Taxonomy" id="3218"/>
    <lineage>
        <taxon>Eukaryota</taxon>
        <taxon>Viridiplantae</taxon>
        <taxon>Streptophyta</taxon>
        <taxon>Embryophyta</taxon>
        <taxon>Bryophyta</taxon>
        <taxon>Bryophytina</taxon>
        <taxon>Bryopsida</taxon>
        <taxon>Funariidae</taxon>
        <taxon>Funariales</taxon>
        <taxon>Funariaceae</taxon>
        <taxon>Physcomitrium</taxon>
    </lineage>
</organism>
<dbReference type="AlphaFoldDB" id="A0A7I3ZWD1"/>
<dbReference type="EMBL" id="ABEU02000006">
    <property type="status" value="NOT_ANNOTATED_CDS"/>
    <property type="molecule type" value="Genomic_DNA"/>
</dbReference>
<reference evidence="1 2" key="2">
    <citation type="journal article" date="2018" name="Plant J.">
        <title>The Physcomitrella patens chromosome-scale assembly reveals moss genome structure and evolution.</title>
        <authorList>
            <person name="Lang D."/>
            <person name="Ullrich K.K."/>
            <person name="Murat F."/>
            <person name="Fuchs J."/>
            <person name="Jenkins J."/>
            <person name="Haas F.B."/>
            <person name="Piednoel M."/>
            <person name="Gundlach H."/>
            <person name="Van Bel M."/>
            <person name="Meyberg R."/>
            <person name="Vives C."/>
            <person name="Morata J."/>
            <person name="Symeonidi A."/>
            <person name="Hiss M."/>
            <person name="Muchero W."/>
            <person name="Kamisugi Y."/>
            <person name="Saleh O."/>
            <person name="Blanc G."/>
            <person name="Decker E.L."/>
            <person name="van Gessel N."/>
            <person name="Grimwood J."/>
            <person name="Hayes R.D."/>
            <person name="Graham S.W."/>
            <person name="Gunter L.E."/>
            <person name="McDaniel S.F."/>
            <person name="Hoernstein S.N.W."/>
            <person name="Larsson A."/>
            <person name="Li F.W."/>
            <person name="Perroud P.F."/>
            <person name="Phillips J."/>
            <person name="Ranjan P."/>
            <person name="Rokshar D.S."/>
            <person name="Rothfels C.J."/>
            <person name="Schneider L."/>
            <person name="Shu S."/>
            <person name="Stevenson D.W."/>
            <person name="Thummler F."/>
            <person name="Tillich M."/>
            <person name="Villarreal Aguilar J.C."/>
            <person name="Widiez T."/>
            <person name="Wong G.K."/>
            <person name="Wymore A."/>
            <person name="Zhang Y."/>
            <person name="Zimmer A.D."/>
            <person name="Quatrano R.S."/>
            <person name="Mayer K.F.X."/>
            <person name="Goodstein D."/>
            <person name="Casacuberta J.M."/>
            <person name="Vandepoele K."/>
            <person name="Reski R."/>
            <person name="Cuming A.C."/>
            <person name="Tuskan G.A."/>
            <person name="Maumus F."/>
            <person name="Salse J."/>
            <person name="Schmutz J."/>
            <person name="Rensing S.A."/>
        </authorList>
    </citation>
    <scope>NUCLEOTIDE SEQUENCE [LARGE SCALE GENOMIC DNA]</scope>
    <source>
        <strain evidence="1 2">cv. Gransden 2004</strain>
    </source>
</reference>
<accession>A0A7I3ZWD1</accession>